<reference evidence="1 2" key="1">
    <citation type="submission" date="2018-06" db="EMBL/GenBank/DDBJ databases">
        <title>Azoarcus communis strain SWub3 genome.</title>
        <authorList>
            <person name="Zorraquino Salvo V."/>
            <person name="Toubiana D."/>
            <person name="Blumwald E."/>
        </authorList>
    </citation>
    <scope>NUCLEOTIDE SEQUENCE [LARGE SCALE GENOMIC DNA]</scope>
    <source>
        <strain evidence="1 2">SWub3</strain>
    </source>
</reference>
<gene>
    <name evidence="1" type="ORF">DNK49_12225</name>
</gene>
<sequence>MAIVSEPACAAYLGACIGLIPYAGEQKRETTYVRLYRVAAFTETGSSGDACAGVLLGVHS</sequence>
<evidence type="ECO:0000313" key="2">
    <source>
        <dbReference type="Proteomes" id="UP000248259"/>
    </source>
</evidence>
<proteinExistence type="predicted"/>
<protein>
    <submittedName>
        <fullName evidence="1">Uncharacterized protein</fullName>
    </submittedName>
</protein>
<name>A0A323UTR2_9RHOO</name>
<keyword evidence="2" id="KW-1185">Reference proteome</keyword>
<evidence type="ECO:0000313" key="1">
    <source>
        <dbReference type="EMBL" id="PZA16412.1"/>
    </source>
</evidence>
<dbReference type="AlphaFoldDB" id="A0A323UTR2"/>
<accession>A0A323UTR2</accession>
<dbReference type="Proteomes" id="UP000248259">
    <property type="component" value="Unassembled WGS sequence"/>
</dbReference>
<comment type="caution">
    <text evidence="1">The sequence shown here is derived from an EMBL/GenBank/DDBJ whole genome shotgun (WGS) entry which is preliminary data.</text>
</comment>
<organism evidence="1 2">
    <name type="scientific">Parazoarcus communis SWub3 = DSM 12120</name>
    <dbReference type="NCBI Taxonomy" id="1121029"/>
    <lineage>
        <taxon>Bacteria</taxon>
        <taxon>Pseudomonadati</taxon>
        <taxon>Pseudomonadota</taxon>
        <taxon>Betaproteobacteria</taxon>
        <taxon>Rhodocyclales</taxon>
        <taxon>Zoogloeaceae</taxon>
        <taxon>Parazoarcus</taxon>
    </lineage>
</organism>
<dbReference type="EMBL" id="QKOE01000007">
    <property type="protein sequence ID" value="PZA16412.1"/>
    <property type="molecule type" value="Genomic_DNA"/>
</dbReference>